<keyword evidence="2" id="KW-1185">Reference proteome</keyword>
<dbReference type="Proteomes" id="UP000268372">
    <property type="component" value="Unassembled WGS sequence"/>
</dbReference>
<name>A0A3P1B625_9FLAO</name>
<evidence type="ECO:0000313" key="2">
    <source>
        <dbReference type="Proteomes" id="UP000268372"/>
    </source>
</evidence>
<sequence>MKSSNHTIPTEIHDSLRQFILNAIRISNVYMVFYTPVVNSSLKLLTLVVAKDTDGDTLAGLQSQIQVLDALTRHDTLISVNYHTVAPQHSQFHFSFLQLHLQPCFVVYADQPKRWNGLFQNFYSNDKQKASMLFANHIKAVEHRVKEAVVLLVEPLVKQQLYQAAHVALLETFSYYIDVLKNVLLPKSVHQDFNESELTRFVELYYPELSKNLKRIAKIKTVSFNDQSQYVIGHSHESIIEKITTRVVELQTGCFNRLNRFYTKRLESQVLDTIKQETLLLKQLVSFLTNCYKIDAVYLLSTNSIIKADSDNTYKFNLLLIAPAMRVQQHDMLTHKVSHYFKGRVEVFCVIHTLDWLQNNGNRFQLFLKEFVIPQNLRYLRNNLTINENVLQSTSTADIKKLQKQYWNERLTYVSPWFIAFQQENLVYKSGHILLLKSMFQHLVLGLLHKKVQYVPAMYSCRYLMQLLEAFLPEIFKVCVHTDDVKEILDLLNTSMYFYPRCDGGLPEHDQLVFTKTLCLCEKLYNHAAT</sequence>
<dbReference type="EMBL" id="RQTJ01000003">
    <property type="protein sequence ID" value="RRA96508.1"/>
    <property type="molecule type" value="Genomic_DNA"/>
</dbReference>
<dbReference type="OrthoDB" id="1394728at2"/>
<organism evidence="1 2">
    <name type="scientific">Paenimyroides viscosum</name>
    <dbReference type="NCBI Taxonomy" id="2488729"/>
    <lineage>
        <taxon>Bacteria</taxon>
        <taxon>Pseudomonadati</taxon>
        <taxon>Bacteroidota</taxon>
        <taxon>Flavobacteriia</taxon>
        <taxon>Flavobacteriales</taxon>
        <taxon>Flavobacteriaceae</taxon>
        <taxon>Paenimyroides</taxon>
    </lineage>
</organism>
<evidence type="ECO:0000313" key="1">
    <source>
        <dbReference type="EMBL" id="RRA96508.1"/>
    </source>
</evidence>
<accession>A0A3P1B625</accession>
<reference evidence="1 2" key="1">
    <citation type="submission" date="2018-11" db="EMBL/GenBank/DDBJ databases">
        <title>Flavobacterium sp. nov., YIM 102796 draft genome.</title>
        <authorList>
            <person name="Li G."/>
            <person name="Jiang Y."/>
        </authorList>
    </citation>
    <scope>NUCLEOTIDE SEQUENCE [LARGE SCALE GENOMIC DNA]</scope>
    <source>
        <strain evidence="1 2">YIM 102796</strain>
    </source>
</reference>
<gene>
    <name evidence="1" type="ORF">EG242_02610</name>
</gene>
<dbReference type="AlphaFoldDB" id="A0A3P1B625"/>
<protein>
    <submittedName>
        <fullName evidence="1">Uncharacterized protein</fullName>
    </submittedName>
</protein>
<dbReference type="RefSeq" id="WP_124898363.1">
    <property type="nucleotide sequence ID" value="NZ_RQTJ01000003.1"/>
</dbReference>
<comment type="caution">
    <text evidence="1">The sequence shown here is derived from an EMBL/GenBank/DDBJ whole genome shotgun (WGS) entry which is preliminary data.</text>
</comment>
<proteinExistence type="predicted"/>